<dbReference type="InterPro" id="IPR006311">
    <property type="entry name" value="TAT_signal"/>
</dbReference>
<dbReference type="PROSITE" id="PS50006">
    <property type="entry name" value="FHA_DOMAIN"/>
    <property type="match status" value="1"/>
</dbReference>
<keyword evidence="1" id="KW-0732">Signal</keyword>
<protein>
    <submittedName>
        <fullName evidence="3">Family 16 glycosylhydrolase</fullName>
    </submittedName>
</protein>
<dbReference type="RefSeq" id="WP_185253069.1">
    <property type="nucleotide sequence ID" value="NZ_JACKXE010000001.1"/>
</dbReference>
<dbReference type="GO" id="GO:0016787">
    <property type="term" value="F:hydrolase activity"/>
    <property type="evidence" value="ECO:0007669"/>
    <property type="project" value="UniProtKB-KW"/>
</dbReference>
<feature type="domain" description="FHA" evidence="2">
    <location>
        <begin position="131"/>
        <end position="193"/>
    </location>
</feature>
<feature type="signal peptide" evidence="1">
    <location>
        <begin position="1"/>
        <end position="26"/>
    </location>
</feature>
<evidence type="ECO:0000259" key="2">
    <source>
        <dbReference type="PROSITE" id="PS50006"/>
    </source>
</evidence>
<evidence type="ECO:0000313" key="4">
    <source>
        <dbReference type="Proteomes" id="UP000523955"/>
    </source>
</evidence>
<dbReference type="Proteomes" id="UP000523955">
    <property type="component" value="Unassembled WGS sequence"/>
</dbReference>
<dbReference type="Gene3D" id="2.60.120.200">
    <property type="match status" value="1"/>
</dbReference>
<organism evidence="3 4">
    <name type="scientific">Nocardioides luti</name>
    <dbReference type="NCBI Taxonomy" id="2761101"/>
    <lineage>
        <taxon>Bacteria</taxon>
        <taxon>Bacillati</taxon>
        <taxon>Actinomycetota</taxon>
        <taxon>Actinomycetes</taxon>
        <taxon>Propionibacteriales</taxon>
        <taxon>Nocardioidaceae</taxon>
        <taxon>Nocardioides</taxon>
    </lineage>
</organism>
<reference evidence="3 4" key="1">
    <citation type="submission" date="2020-08" db="EMBL/GenBank/DDBJ databases">
        <authorList>
            <person name="Seo M.-J."/>
        </authorList>
    </citation>
    <scope>NUCLEOTIDE SEQUENCE [LARGE SCALE GENOMIC DNA]</scope>
    <source>
        <strain evidence="3 4">KIGAM211</strain>
    </source>
</reference>
<keyword evidence="3" id="KW-0378">Hydrolase</keyword>
<dbReference type="EMBL" id="JACKXE010000001">
    <property type="protein sequence ID" value="MBB6627970.1"/>
    <property type="molecule type" value="Genomic_DNA"/>
</dbReference>
<accession>A0A7X0RGZ6</accession>
<dbReference type="SUPFAM" id="SSF49899">
    <property type="entry name" value="Concanavalin A-like lectins/glucanases"/>
    <property type="match status" value="1"/>
</dbReference>
<dbReference type="AlphaFoldDB" id="A0A7X0RGZ6"/>
<evidence type="ECO:0000313" key="3">
    <source>
        <dbReference type="EMBL" id="MBB6627970.1"/>
    </source>
</evidence>
<feature type="chain" id="PRO_5039613984" evidence="1">
    <location>
        <begin position="27"/>
        <end position="267"/>
    </location>
</feature>
<comment type="caution">
    <text evidence="3">The sequence shown here is derived from an EMBL/GenBank/DDBJ whole genome shotgun (WGS) entry which is preliminary data.</text>
</comment>
<dbReference type="InterPro" id="IPR013320">
    <property type="entry name" value="ConA-like_dom_sf"/>
</dbReference>
<name>A0A7X0RGZ6_9ACTN</name>
<keyword evidence="4" id="KW-1185">Reference proteome</keyword>
<dbReference type="PROSITE" id="PS51318">
    <property type="entry name" value="TAT"/>
    <property type="match status" value="1"/>
</dbReference>
<sequence>MSAPRLARLTALGGAAALALSLLSAAAPQAALAHHAGSAPGPVNAQTTFGWGRPQWQDEFEYAKRARHWDVSGRGNVRNQFGQLTLNTGRRGDTTATLDRRGHATGRWEIRLRSHRYGSGHTNYRVQTELVPAGDRRQACGARNVALESYRLSRSHADFWIRAHHRQFTASKRLNLSNDRWHTFGVEVTRHRITWFVDAHAVRTERRPKARSGVPLTVRFRMDAKPGARMNQSRMQMDWLRYYDLHRPNRKSTAAPRTHKSTYQRTC</sequence>
<evidence type="ECO:0000256" key="1">
    <source>
        <dbReference type="SAM" id="SignalP"/>
    </source>
</evidence>
<gene>
    <name evidence="3" type="ORF">H5V45_11645</name>
</gene>
<proteinExistence type="predicted"/>
<dbReference type="InterPro" id="IPR000253">
    <property type="entry name" value="FHA_dom"/>
</dbReference>